<keyword evidence="4" id="KW-1185">Reference proteome</keyword>
<gene>
    <name evidence="3" type="ORF">GON26_13260</name>
</gene>
<evidence type="ECO:0000313" key="4">
    <source>
        <dbReference type="Proteomes" id="UP000471501"/>
    </source>
</evidence>
<organism evidence="3 4">
    <name type="scientific">Flavobacterium hydrocarbonoxydans</name>
    <dbReference type="NCBI Taxonomy" id="2683249"/>
    <lineage>
        <taxon>Bacteria</taxon>
        <taxon>Pseudomonadati</taxon>
        <taxon>Bacteroidota</taxon>
        <taxon>Flavobacteriia</taxon>
        <taxon>Flavobacteriales</taxon>
        <taxon>Flavobacteriaceae</taxon>
        <taxon>Flavobacterium</taxon>
    </lineage>
</organism>
<dbReference type="Pfam" id="PF01738">
    <property type="entry name" value="DLH"/>
    <property type="match status" value="1"/>
</dbReference>
<dbReference type="AlphaFoldDB" id="A0A6I4NMH8"/>
<comment type="caution">
    <text evidence="3">The sequence shown here is derived from an EMBL/GenBank/DDBJ whole genome shotgun (WGS) entry which is preliminary data.</text>
</comment>
<feature type="domain" description="Dienelactone hydrolase" evidence="1">
    <location>
        <begin position="226"/>
        <end position="292"/>
    </location>
</feature>
<dbReference type="PANTHER" id="PTHR43358">
    <property type="entry name" value="ALPHA/BETA-HYDROLASE"/>
    <property type="match status" value="1"/>
</dbReference>
<reference evidence="3 4" key="1">
    <citation type="submission" date="2019-12" db="EMBL/GenBank/DDBJ databases">
        <authorList>
            <person name="Kim Y.S."/>
        </authorList>
    </citation>
    <scope>NUCLEOTIDE SEQUENCE [LARGE SCALE GENOMIC DNA]</scope>
    <source>
        <strain evidence="3 4">GA093</strain>
    </source>
</reference>
<protein>
    <submittedName>
        <fullName evidence="3">Prolyl oligopeptidase family serine peptidase</fullName>
    </submittedName>
</protein>
<dbReference type="Gene3D" id="3.40.50.1820">
    <property type="entry name" value="alpha/beta hydrolase"/>
    <property type="match status" value="1"/>
</dbReference>
<dbReference type="InterPro" id="IPR029058">
    <property type="entry name" value="AB_hydrolase_fold"/>
</dbReference>
<dbReference type="PANTHER" id="PTHR43358:SF4">
    <property type="entry name" value="ALPHA_BETA HYDROLASE FOLD-1 DOMAIN-CONTAINING PROTEIN"/>
    <property type="match status" value="1"/>
</dbReference>
<dbReference type="Pfam" id="PF12146">
    <property type="entry name" value="Hydrolase_4"/>
    <property type="match status" value="1"/>
</dbReference>
<evidence type="ECO:0000313" key="3">
    <source>
        <dbReference type="EMBL" id="MWB95331.1"/>
    </source>
</evidence>
<dbReference type="InterPro" id="IPR022742">
    <property type="entry name" value="Hydrolase_4"/>
</dbReference>
<sequence>MKLVKNPLKLLKILVLVFIIMNVVAFVHAYKFTHFSENNTSKTKSPEKLSSLEKAQTLFLGVNNPKPKNLKFPSQKFETIRLKSNKEIECWLIKNEESKGTVVLFHGYGAEKSSMISKSDEFQKLGFSTMLVDFMGSGNSEGNQTTIGYKEADEVKTAFDYLTQAGEKNIYLFGTSMGAVAIMKCLNDNLIKPKGIIIECPFGSMYKTICARFNKMNAPTFPMAGVLLFWGGIQNGFWGFSHNPTEYAKNINCPTLLLYGEKDKSVSRKEIDEIYTNLKGTKKLNVYQDTGHENYLIKNKTEWVKNISDFLFSTQKTPNHSNF</sequence>
<dbReference type="InterPro" id="IPR052920">
    <property type="entry name" value="DNA-binding_regulatory"/>
</dbReference>
<evidence type="ECO:0000259" key="2">
    <source>
        <dbReference type="Pfam" id="PF12146"/>
    </source>
</evidence>
<feature type="domain" description="Serine aminopeptidase S33" evidence="2">
    <location>
        <begin position="97"/>
        <end position="209"/>
    </location>
</feature>
<dbReference type="Proteomes" id="UP000471501">
    <property type="component" value="Unassembled WGS sequence"/>
</dbReference>
<accession>A0A6I4NMH8</accession>
<name>A0A6I4NMH8_9FLAO</name>
<dbReference type="GO" id="GO:0016787">
    <property type="term" value="F:hydrolase activity"/>
    <property type="evidence" value="ECO:0007669"/>
    <property type="project" value="InterPro"/>
</dbReference>
<dbReference type="InterPro" id="IPR002925">
    <property type="entry name" value="Dienelactn_hydro"/>
</dbReference>
<evidence type="ECO:0000259" key="1">
    <source>
        <dbReference type="Pfam" id="PF01738"/>
    </source>
</evidence>
<dbReference type="EMBL" id="WSTB01000007">
    <property type="protein sequence ID" value="MWB95331.1"/>
    <property type="molecule type" value="Genomic_DNA"/>
</dbReference>
<dbReference type="SUPFAM" id="SSF53474">
    <property type="entry name" value="alpha/beta-Hydrolases"/>
    <property type="match status" value="1"/>
</dbReference>
<proteinExistence type="predicted"/>